<name>A0ACA9Q6V7_9GLOM</name>
<keyword evidence="2" id="KW-1185">Reference proteome</keyword>
<gene>
    <name evidence="1" type="ORF">SPELUC_LOCUS13651</name>
</gene>
<protein>
    <submittedName>
        <fullName evidence="1">2322_t:CDS:1</fullName>
    </submittedName>
</protein>
<organism evidence="1 2">
    <name type="scientific">Cetraspora pellucida</name>
    <dbReference type="NCBI Taxonomy" id="1433469"/>
    <lineage>
        <taxon>Eukaryota</taxon>
        <taxon>Fungi</taxon>
        <taxon>Fungi incertae sedis</taxon>
        <taxon>Mucoromycota</taxon>
        <taxon>Glomeromycotina</taxon>
        <taxon>Glomeromycetes</taxon>
        <taxon>Diversisporales</taxon>
        <taxon>Gigasporaceae</taxon>
        <taxon>Cetraspora</taxon>
    </lineage>
</organism>
<accession>A0ACA9Q6V7</accession>
<sequence length="403" mass="47373">VQNLLEAYAFKHDMVFSTRVYKNIEKEKYPGAYSHYGLQFLSRKIILNKEEADIAQKNGNNLHKIEFLFNDCTLCVWSVWHDNCSEKKGLYSMVLENLFNKQVKLKAKFALLCKEKEHFEKLISTVEEKRKIVLDTLKLKYASLCFDYNCLNFKQFALKVYINTFYSEAENSKSSFFLCELAEGITSAEQYNINLIADYITKKKAYWTEMVKITIKVIDNFCNKVNAFLKIKNGTSYLKIAYKEVLFSVCFISKKKYFRVVHEEIINFKSKKLFTKGIDTVKQAQMKGKSLSISDPDECFSYVVVKGNSLYDENGKKQLQRVADYIEFSDIAKELNTEIDINHYLEQTVRLFVCFINDYKRYQPPSSYKIMQLKDSDEKEKQIDAYSQKEAKKWLMKYIKALN</sequence>
<evidence type="ECO:0000313" key="2">
    <source>
        <dbReference type="Proteomes" id="UP000789366"/>
    </source>
</evidence>
<evidence type="ECO:0000313" key="1">
    <source>
        <dbReference type="EMBL" id="CAG8739018.1"/>
    </source>
</evidence>
<dbReference type="EMBL" id="CAJVPW010037034">
    <property type="protein sequence ID" value="CAG8739018.1"/>
    <property type="molecule type" value="Genomic_DNA"/>
</dbReference>
<comment type="caution">
    <text evidence="1">The sequence shown here is derived from an EMBL/GenBank/DDBJ whole genome shotgun (WGS) entry which is preliminary data.</text>
</comment>
<dbReference type="Proteomes" id="UP000789366">
    <property type="component" value="Unassembled WGS sequence"/>
</dbReference>
<proteinExistence type="predicted"/>
<reference evidence="1" key="1">
    <citation type="submission" date="2021-06" db="EMBL/GenBank/DDBJ databases">
        <authorList>
            <person name="Kallberg Y."/>
            <person name="Tangrot J."/>
            <person name="Rosling A."/>
        </authorList>
    </citation>
    <scope>NUCLEOTIDE SEQUENCE</scope>
    <source>
        <strain evidence="1">28 12/20/2015</strain>
    </source>
</reference>
<feature type="non-terminal residue" evidence="1">
    <location>
        <position position="1"/>
    </location>
</feature>